<dbReference type="AlphaFoldDB" id="A0A6G6W9G7"/>
<dbReference type="SUPFAM" id="SSF52540">
    <property type="entry name" value="P-loop containing nucleoside triphosphate hydrolases"/>
    <property type="match status" value="1"/>
</dbReference>
<dbReference type="InterPro" id="IPR027417">
    <property type="entry name" value="P-loop_NTPase"/>
</dbReference>
<accession>A0A6G6W9G7</accession>
<dbReference type="GO" id="GO:0005524">
    <property type="term" value="F:ATP binding"/>
    <property type="evidence" value="ECO:0007669"/>
    <property type="project" value="UniProtKB-KW"/>
</dbReference>
<dbReference type="Proteomes" id="UP000502996">
    <property type="component" value="Chromosome"/>
</dbReference>
<feature type="domain" description="ABC transporter" evidence="3">
    <location>
        <begin position="6"/>
        <end position="220"/>
    </location>
</feature>
<keyword evidence="5" id="KW-1185">Reference proteome</keyword>
<dbReference type="PANTHER" id="PTHR24220:SF684">
    <property type="entry name" value="FE(3+) IONS IMPORT ATP-BINDING PROTEIN FBPC"/>
    <property type="match status" value="1"/>
</dbReference>
<dbReference type="KEGG" id="nano:G5V58_02930"/>
<keyword evidence="2 4" id="KW-0067">ATP-binding</keyword>
<evidence type="ECO:0000313" key="5">
    <source>
        <dbReference type="Proteomes" id="UP000502996"/>
    </source>
</evidence>
<dbReference type="RefSeq" id="WP_165228616.1">
    <property type="nucleotide sequence ID" value="NZ_CP049257.1"/>
</dbReference>
<protein>
    <submittedName>
        <fullName evidence="4">ATP-binding cassette domain-containing protein</fullName>
    </submittedName>
</protein>
<dbReference type="GO" id="GO:0016887">
    <property type="term" value="F:ATP hydrolysis activity"/>
    <property type="evidence" value="ECO:0007669"/>
    <property type="project" value="InterPro"/>
</dbReference>
<dbReference type="InterPro" id="IPR003439">
    <property type="entry name" value="ABC_transporter-like_ATP-bd"/>
</dbReference>
<dbReference type="EMBL" id="CP049257">
    <property type="protein sequence ID" value="QIG41874.1"/>
    <property type="molecule type" value="Genomic_DNA"/>
</dbReference>
<dbReference type="InterPro" id="IPR017871">
    <property type="entry name" value="ABC_transporter-like_CS"/>
</dbReference>
<evidence type="ECO:0000259" key="3">
    <source>
        <dbReference type="PROSITE" id="PS50893"/>
    </source>
</evidence>
<keyword evidence="1" id="KW-0547">Nucleotide-binding</keyword>
<dbReference type="PROSITE" id="PS00211">
    <property type="entry name" value="ABC_TRANSPORTER_1"/>
    <property type="match status" value="1"/>
</dbReference>
<proteinExistence type="predicted"/>
<dbReference type="SMART" id="SM00382">
    <property type="entry name" value="AAA"/>
    <property type="match status" value="1"/>
</dbReference>
<evidence type="ECO:0000313" key="4">
    <source>
        <dbReference type="EMBL" id="QIG41874.1"/>
    </source>
</evidence>
<dbReference type="InterPro" id="IPR015854">
    <property type="entry name" value="ABC_transpr_LolD-like"/>
</dbReference>
<sequence length="220" mass="22410">MSGSRLALEDVEVRHGEVVAVAGVSLVVPAGRVLAVTGPSGAGKTSLLWAMAGALRPDRGRVLLDGIPVGARHQAAARGAVLVPQGNGLATVLTAAENVVVPLLAQGHDARDATARGEEALRLVGLAEWRDHLVEELSGGQAQRVAVARALAARPTLLLADEATSELDSGNRGVVLGALRAAVERGAAVVLATHDPEAAAAADAELALDEGHATWVRPFT</sequence>
<dbReference type="GO" id="GO:0022857">
    <property type="term" value="F:transmembrane transporter activity"/>
    <property type="evidence" value="ECO:0007669"/>
    <property type="project" value="TreeGrafter"/>
</dbReference>
<evidence type="ECO:0000256" key="1">
    <source>
        <dbReference type="ARBA" id="ARBA00022741"/>
    </source>
</evidence>
<dbReference type="GO" id="GO:0005886">
    <property type="term" value="C:plasma membrane"/>
    <property type="evidence" value="ECO:0007669"/>
    <property type="project" value="TreeGrafter"/>
</dbReference>
<organism evidence="4 5">
    <name type="scientific">Nocardioides anomalus</name>
    <dbReference type="NCBI Taxonomy" id="2712223"/>
    <lineage>
        <taxon>Bacteria</taxon>
        <taxon>Bacillati</taxon>
        <taxon>Actinomycetota</taxon>
        <taxon>Actinomycetes</taxon>
        <taxon>Propionibacteriales</taxon>
        <taxon>Nocardioidaceae</taxon>
        <taxon>Nocardioides</taxon>
    </lineage>
</organism>
<dbReference type="PROSITE" id="PS50893">
    <property type="entry name" value="ABC_TRANSPORTER_2"/>
    <property type="match status" value="1"/>
</dbReference>
<dbReference type="Pfam" id="PF00005">
    <property type="entry name" value="ABC_tran"/>
    <property type="match status" value="1"/>
</dbReference>
<dbReference type="InterPro" id="IPR003593">
    <property type="entry name" value="AAA+_ATPase"/>
</dbReference>
<dbReference type="Gene3D" id="3.40.50.300">
    <property type="entry name" value="P-loop containing nucleotide triphosphate hydrolases"/>
    <property type="match status" value="1"/>
</dbReference>
<gene>
    <name evidence="4" type="ORF">G5V58_02930</name>
</gene>
<evidence type="ECO:0000256" key="2">
    <source>
        <dbReference type="ARBA" id="ARBA00022840"/>
    </source>
</evidence>
<dbReference type="PANTHER" id="PTHR24220">
    <property type="entry name" value="IMPORT ATP-BINDING PROTEIN"/>
    <property type="match status" value="1"/>
</dbReference>
<reference evidence="4 5" key="1">
    <citation type="submission" date="2020-02" db="EMBL/GenBank/DDBJ databases">
        <title>Full genome sequence of Nocardioides sp. R-3366.</title>
        <authorList>
            <person name="Im W.-T."/>
        </authorList>
    </citation>
    <scope>NUCLEOTIDE SEQUENCE [LARGE SCALE GENOMIC DNA]</scope>
    <source>
        <strain evidence="4 5">R-3366</strain>
    </source>
</reference>
<name>A0A6G6W9G7_9ACTN</name>